<feature type="region of interest" description="Disordered" evidence="1">
    <location>
        <begin position="407"/>
        <end position="432"/>
    </location>
</feature>
<dbReference type="InterPro" id="IPR016750">
    <property type="entry name" value="Aceto_COase_bsu/gsu"/>
</dbReference>
<sequence>MTIGPIELEIIRHRLEAINADAGETLVRVSGSQIASEASDFNTAIMTANGTVISCSKFILVQSTSLNLIVRDILDRYGENPGIGRGDQFLTNDPYLGTLHQPDVTLVAPIFHGDRLIAWAGSTVHEPDVGGPVSGGFNYAARSIFDEAIPIPPVKIVEAGSIRRDIERDYLARTRTPELNALDLLGQIAANRASERQVLELCAAYGTDGLVHAMDRLLASTEAAFRRRLIELPDGIWRENSFIQHEQRSGADYLPNQVYAVRLAMAKAGDKLSFDFTASDDQAPGAVNSTYPTLANFTMAAVLVHICQGLPWMPGAIWRTIDIHTRKASIVDAEWPAGVAMSTGTSAQAIRNCVSGCLARLLDGSAAHAHMAMASSQSSGAGGMSISGHRLDGAPFTTLFLDELSGGGGATSNADGSDTSGTATSPGATPSNIETNEAYYPVLYLTRRELADSGGPGKRRGGVGAMHAYRPHQTAQSIALLSMAQGLQHPATMGAIGGEPGFPSGFAIMSCDVPVAVSKGWPELADATDFRLPDAATRLYPGQMLVTSSQGGGGFGDPLERDPAAVAMDVLDGLVSLGNALRDFGVVLRLDGDQVEIDRDASEAERKVRLKARLGGRDPRTIEGPVSGRRLSSHFRAVAVSGGEQVVCAVCGYSICRVGADIYASLAVHEAVAGERSAITDRYPGSERFRIRHFYCPGCARQVDVQVARADDPVLEAIELPVPRIPTETRP</sequence>
<evidence type="ECO:0000313" key="3">
    <source>
        <dbReference type="EMBL" id="SUY29105.1"/>
    </source>
</evidence>
<dbReference type="AlphaFoldDB" id="A0A381IMI8"/>
<accession>A0A381IMI8</accession>
<dbReference type="EC" id="6.4.1.6" evidence="3"/>
<dbReference type="PANTHER" id="PTHR11365:SF23">
    <property type="entry name" value="HYPOTHETICAL 5-OXOPROLINASE (EUROFUNG)-RELATED"/>
    <property type="match status" value="1"/>
</dbReference>
<dbReference type="Proteomes" id="UP000254701">
    <property type="component" value="Unassembled WGS sequence"/>
</dbReference>
<proteinExistence type="predicted"/>
<dbReference type="InterPro" id="IPR045079">
    <property type="entry name" value="Oxoprolinase-like"/>
</dbReference>
<dbReference type="GO" id="GO:0018710">
    <property type="term" value="F:acetone carboxylase activity"/>
    <property type="evidence" value="ECO:0007669"/>
    <property type="project" value="UniProtKB-EC"/>
</dbReference>
<evidence type="ECO:0000313" key="4">
    <source>
        <dbReference type="Proteomes" id="UP000254701"/>
    </source>
</evidence>
<feature type="compositionally biased region" description="Polar residues" evidence="1">
    <location>
        <begin position="411"/>
        <end position="432"/>
    </location>
</feature>
<evidence type="ECO:0000256" key="1">
    <source>
        <dbReference type="SAM" id="MobiDB-lite"/>
    </source>
</evidence>
<dbReference type="GO" id="GO:0017168">
    <property type="term" value="F:5-oxoprolinase (ATP-hydrolyzing) activity"/>
    <property type="evidence" value="ECO:0007669"/>
    <property type="project" value="TreeGrafter"/>
</dbReference>
<gene>
    <name evidence="3" type="primary">acxB_3</name>
    <name evidence="3" type="ORF">NCTC10684_05337</name>
</gene>
<dbReference type="Pfam" id="PF02538">
    <property type="entry name" value="Hydantoinase_B"/>
    <property type="match status" value="1"/>
</dbReference>
<name>A0A381IMI8_AMIAI</name>
<dbReference type="RefSeq" id="WP_115734361.1">
    <property type="nucleotide sequence ID" value="NZ_BAAAVY010000014.1"/>
</dbReference>
<keyword evidence="3" id="KW-0436">Ligase</keyword>
<evidence type="ECO:0000259" key="2">
    <source>
        <dbReference type="Pfam" id="PF02538"/>
    </source>
</evidence>
<feature type="domain" description="Hydantoinase B/oxoprolinase" evidence="2">
    <location>
        <begin position="5"/>
        <end position="558"/>
    </location>
</feature>
<protein>
    <submittedName>
        <fullName evidence="3">Acetone carboxylase alpha subunit</fullName>
        <ecNumber evidence="3">6.4.1.6</ecNumber>
    </submittedName>
</protein>
<dbReference type="GO" id="GO:0006749">
    <property type="term" value="P:glutathione metabolic process"/>
    <property type="evidence" value="ECO:0007669"/>
    <property type="project" value="TreeGrafter"/>
</dbReference>
<dbReference type="GO" id="GO:0005829">
    <property type="term" value="C:cytosol"/>
    <property type="evidence" value="ECO:0007669"/>
    <property type="project" value="TreeGrafter"/>
</dbReference>
<organism evidence="3 4">
    <name type="scientific">Aminobacter aminovorans</name>
    <name type="common">Chelatobacter heintzii</name>
    <dbReference type="NCBI Taxonomy" id="83263"/>
    <lineage>
        <taxon>Bacteria</taxon>
        <taxon>Pseudomonadati</taxon>
        <taxon>Pseudomonadota</taxon>
        <taxon>Alphaproteobacteria</taxon>
        <taxon>Hyphomicrobiales</taxon>
        <taxon>Phyllobacteriaceae</taxon>
        <taxon>Aminobacter</taxon>
    </lineage>
</organism>
<dbReference type="InterPro" id="IPR003692">
    <property type="entry name" value="Hydantoinase_B"/>
</dbReference>
<dbReference type="Pfam" id="PF08882">
    <property type="entry name" value="Acetone_carb_G"/>
    <property type="match status" value="1"/>
</dbReference>
<dbReference type="OrthoDB" id="9761586at2"/>
<dbReference type="EMBL" id="UFSM01000003">
    <property type="protein sequence ID" value="SUY29105.1"/>
    <property type="molecule type" value="Genomic_DNA"/>
</dbReference>
<dbReference type="PANTHER" id="PTHR11365">
    <property type="entry name" value="5-OXOPROLINASE RELATED"/>
    <property type="match status" value="1"/>
</dbReference>
<reference evidence="3 4" key="1">
    <citation type="submission" date="2018-06" db="EMBL/GenBank/DDBJ databases">
        <authorList>
            <consortium name="Pathogen Informatics"/>
            <person name="Doyle S."/>
        </authorList>
    </citation>
    <scope>NUCLEOTIDE SEQUENCE [LARGE SCALE GENOMIC DNA]</scope>
    <source>
        <strain evidence="3 4">NCTC10684</strain>
    </source>
</reference>